<evidence type="ECO:0000313" key="2">
    <source>
        <dbReference type="Proteomes" id="UP001140949"/>
    </source>
</evidence>
<reference evidence="1" key="1">
    <citation type="journal article" date="2023" name="GigaByte">
        <title>Genome assembly of the bearded iris, Iris pallida Lam.</title>
        <authorList>
            <person name="Bruccoleri R.E."/>
            <person name="Oakeley E.J."/>
            <person name="Faust A.M.E."/>
            <person name="Altorfer M."/>
            <person name="Dessus-Babus S."/>
            <person name="Burckhardt D."/>
            <person name="Oertli M."/>
            <person name="Naumann U."/>
            <person name="Petersen F."/>
            <person name="Wong J."/>
        </authorList>
    </citation>
    <scope>NUCLEOTIDE SEQUENCE</scope>
    <source>
        <strain evidence="1">GSM-AAB239-AS_SAM_17_03QT</strain>
    </source>
</reference>
<protein>
    <submittedName>
        <fullName evidence="1">Uncharacterized protein</fullName>
    </submittedName>
</protein>
<dbReference type="AlphaFoldDB" id="A0AAX6FBL1"/>
<sequence length="19" mass="1891">MDPDGGEGDEPSSFSGGIH</sequence>
<accession>A0AAX6FBL1</accession>
<gene>
    <name evidence="1" type="ORF">M6B38_142790</name>
</gene>
<proteinExistence type="predicted"/>
<name>A0AAX6FBL1_IRIPA</name>
<dbReference type="Proteomes" id="UP001140949">
    <property type="component" value="Unassembled WGS sequence"/>
</dbReference>
<organism evidence="1 2">
    <name type="scientific">Iris pallida</name>
    <name type="common">Sweet iris</name>
    <dbReference type="NCBI Taxonomy" id="29817"/>
    <lineage>
        <taxon>Eukaryota</taxon>
        <taxon>Viridiplantae</taxon>
        <taxon>Streptophyta</taxon>
        <taxon>Embryophyta</taxon>
        <taxon>Tracheophyta</taxon>
        <taxon>Spermatophyta</taxon>
        <taxon>Magnoliopsida</taxon>
        <taxon>Liliopsida</taxon>
        <taxon>Asparagales</taxon>
        <taxon>Iridaceae</taxon>
        <taxon>Iridoideae</taxon>
        <taxon>Irideae</taxon>
        <taxon>Iris</taxon>
    </lineage>
</organism>
<evidence type="ECO:0000313" key="1">
    <source>
        <dbReference type="EMBL" id="KAJ6813706.1"/>
    </source>
</evidence>
<keyword evidence="2" id="KW-1185">Reference proteome</keyword>
<reference evidence="1" key="2">
    <citation type="submission" date="2023-04" db="EMBL/GenBank/DDBJ databases">
        <authorList>
            <person name="Bruccoleri R.E."/>
            <person name="Oakeley E.J."/>
            <person name="Faust A.-M."/>
            <person name="Dessus-Babus S."/>
            <person name="Altorfer M."/>
            <person name="Burckhardt D."/>
            <person name="Oertli M."/>
            <person name="Naumann U."/>
            <person name="Petersen F."/>
            <person name="Wong J."/>
        </authorList>
    </citation>
    <scope>NUCLEOTIDE SEQUENCE</scope>
    <source>
        <strain evidence="1">GSM-AAB239-AS_SAM_17_03QT</strain>
        <tissue evidence="1">Leaf</tissue>
    </source>
</reference>
<comment type="caution">
    <text evidence="1">The sequence shown here is derived from an EMBL/GenBank/DDBJ whole genome shotgun (WGS) entry which is preliminary data.</text>
</comment>
<dbReference type="EMBL" id="JANAVB010030220">
    <property type="protein sequence ID" value="KAJ6813706.1"/>
    <property type="molecule type" value="Genomic_DNA"/>
</dbReference>